<dbReference type="EMBL" id="JAMKFB020000022">
    <property type="protein sequence ID" value="KAL0161514.1"/>
    <property type="molecule type" value="Genomic_DNA"/>
</dbReference>
<gene>
    <name evidence="1" type="ORF">M9458_045239</name>
</gene>
<feature type="non-terminal residue" evidence="1">
    <location>
        <position position="1"/>
    </location>
</feature>
<reference evidence="1 2" key="1">
    <citation type="submission" date="2024-05" db="EMBL/GenBank/DDBJ databases">
        <title>Genome sequencing and assembly of Indian major carp, Cirrhinus mrigala (Hamilton, 1822).</title>
        <authorList>
            <person name="Mohindra V."/>
            <person name="Chowdhury L.M."/>
            <person name="Lal K."/>
            <person name="Jena J.K."/>
        </authorList>
    </citation>
    <scope>NUCLEOTIDE SEQUENCE [LARGE SCALE GENOMIC DNA]</scope>
    <source>
        <strain evidence="1">CM1030</strain>
        <tissue evidence="1">Blood</tissue>
    </source>
</reference>
<organism evidence="1 2">
    <name type="scientific">Cirrhinus mrigala</name>
    <name type="common">Mrigala</name>
    <dbReference type="NCBI Taxonomy" id="683832"/>
    <lineage>
        <taxon>Eukaryota</taxon>
        <taxon>Metazoa</taxon>
        <taxon>Chordata</taxon>
        <taxon>Craniata</taxon>
        <taxon>Vertebrata</taxon>
        <taxon>Euteleostomi</taxon>
        <taxon>Actinopterygii</taxon>
        <taxon>Neopterygii</taxon>
        <taxon>Teleostei</taxon>
        <taxon>Ostariophysi</taxon>
        <taxon>Cypriniformes</taxon>
        <taxon>Cyprinidae</taxon>
        <taxon>Labeoninae</taxon>
        <taxon>Labeonini</taxon>
        <taxon>Cirrhinus</taxon>
    </lineage>
</organism>
<accession>A0ABD0NIJ0</accession>
<dbReference type="AlphaFoldDB" id="A0ABD0NIJ0"/>
<evidence type="ECO:0000313" key="2">
    <source>
        <dbReference type="Proteomes" id="UP001529510"/>
    </source>
</evidence>
<evidence type="ECO:0000313" key="1">
    <source>
        <dbReference type="EMBL" id="KAL0161514.1"/>
    </source>
</evidence>
<dbReference type="Proteomes" id="UP001529510">
    <property type="component" value="Unassembled WGS sequence"/>
</dbReference>
<feature type="non-terminal residue" evidence="1">
    <location>
        <position position="255"/>
    </location>
</feature>
<sequence>DSYDGNRSVVCLGHVYHHWSPEVVAYAAEPMEVAASTASFSAAVMPATVSPEVAAEAAEPHKTGTSALAPCTVVAPNDMHPACGSSSHPVPAMEAVYELSAPPVTAMEAVTELTACPVTAMEATYELSAHPVTARDAVIKFSPCPELAMEAMNELSAHPLMAIEAIIELSAPSVSGKNTNHKLSTCLAPTETAHKPSAFSASLLVALSASSVPVFPRSQSMTRVPAPPWWAPAPPWRALALPAPPRWAPGLPAPP</sequence>
<keyword evidence="2" id="KW-1185">Reference proteome</keyword>
<name>A0ABD0NIJ0_CIRMR</name>
<proteinExistence type="predicted"/>
<protein>
    <submittedName>
        <fullName evidence="1">Uncharacterized protein</fullName>
    </submittedName>
</protein>
<comment type="caution">
    <text evidence="1">The sequence shown here is derived from an EMBL/GenBank/DDBJ whole genome shotgun (WGS) entry which is preliminary data.</text>
</comment>